<dbReference type="Gene3D" id="1.10.10.10">
    <property type="entry name" value="Winged helix-like DNA-binding domain superfamily/Winged helix DNA-binding domain"/>
    <property type="match status" value="1"/>
</dbReference>
<protein>
    <recommendedName>
        <fullName evidence="4">Rrf2 family transcriptional regulator</fullName>
    </recommendedName>
</protein>
<gene>
    <name evidence="2" type="ORF">A3B74_05155</name>
</gene>
<sequence>MRTSLKISERLHYAFLLMTALASVHERNIWLNLNQIAEYFRLSQGYLEEIVAPLRKHKLVKSRRGGKGGYRLAKAPQRIDYQSIVRAIEGPTEIMQCESCFLHLDCITEPVWQEMQNMIATYLSKKTLRDTLAHPKYSSIAKIFLPS</sequence>
<dbReference type="GO" id="GO:0005829">
    <property type="term" value="C:cytosol"/>
    <property type="evidence" value="ECO:0007669"/>
    <property type="project" value="TreeGrafter"/>
</dbReference>
<dbReference type="GO" id="GO:0003677">
    <property type="term" value="F:DNA binding"/>
    <property type="evidence" value="ECO:0007669"/>
    <property type="project" value="UniProtKB-KW"/>
</dbReference>
<dbReference type="Proteomes" id="UP000177165">
    <property type="component" value="Unassembled WGS sequence"/>
</dbReference>
<dbReference type="EMBL" id="MHKB01000002">
    <property type="protein sequence ID" value="OGY80015.1"/>
    <property type="molecule type" value="Genomic_DNA"/>
</dbReference>
<name>A0A1G2ATL2_9BACT</name>
<dbReference type="InterPro" id="IPR000944">
    <property type="entry name" value="Tscrpt_reg_Rrf2"/>
</dbReference>
<proteinExistence type="predicted"/>
<keyword evidence="1" id="KW-0238">DNA-binding</keyword>
<dbReference type="PANTHER" id="PTHR33221">
    <property type="entry name" value="WINGED HELIX-TURN-HELIX TRANSCRIPTIONAL REGULATOR, RRF2 FAMILY"/>
    <property type="match status" value="1"/>
</dbReference>
<evidence type="ECO:0000313" key="3">
    <source>
        <dbReference type="Proteomes" id="UP000177165"/>
    </source>
</evidence>
<comment type="caution">
    <text evidence="2">The sequence shown here is derived from an EMBL/GenBank/DDBJ whole genome shotgun (WGS) entry which is preliminary data.</text>
</comment>
<evidence type="ECO:0000313" key="2">
    <source>
        <dbReference type="EMBL" id="OGY80015.1"/>
    </source>
</evidence>
<accession>A0A1G2ATL2</accession>
<evidence type="ECO:0008006" key="4">
    <source>
        <dbReference type="Google" id="ProtNLM"/>
    </source>
</evidence>
<evidence type="ECO:0000256" key="1">
    <source>
        <dbReference type="ARBA" id="ARBA00023125"/>
    </source>
</evidence>
<dbReference type="Pfam" id="PF02082">
    <property type="entry name" value="Rrf2"/>
    <property type="match status" value="1"/>
</dbReference>
<dbReference type="NCBIfam" id="TIGR00738">
    <property type="entry name" value="rrf2_super"/>
    <property type="match status" value="1"/>
</dbReference>
<dbReference type="GO" id="GO:0003700">
    <property type="term" value="F:DNA-binding transcription factor activity"/>
    <property type="evidence" value="ECO:0007669"/>
    <property type="project" value="TreeGrafter"/>
</dbReference>
<dbReference type="STRING" id="1798540.A3B74_05155"/>
<reference evidence="2 3" key="1">
    <citation type="journal article" date="2016" name="Nat. Commun.">
        <title>Thousands of microbial genomes shed light on interconnected biogeochemical processes in an aquifer system.</title>
        <authorList>
            <person name="Anantharaman K."/>
            <person name="Brown C.T."/>
            <person name="Hug L.A."/>
            <person name="Sharon I."/>
            <person name="Castelle C.J."/>
            <person name="Probst A.J."/>
            <person name="Thomas B.C."/>
            <person name="Singh A."/>
            <person name="Wilkins M.J."/>
            <person name="Karaoz U."/>
            <person name="Brodie E.L."/>
            <person name="Williams K.H."/>
            <person name="Hubbard S.S."/>
            <person name="Banfield J.F."/>
        </authorList>
    </citation>
    <scope>NUCLEOTIDE SEQUENCE [LARGE SCALE GENOMIC DNA]</scope>
</reference>
<dbReference type="PANTHER" id="PTHR33221:SF5">
    <property type="entry name" value="HTH-TYPE TRANSCRIPTIONAL REGULATOR ISCR"/>
    <property type="match status" value="1"/>
</dbReference>
<organism evidence="2 3">
    <name type="scientific">Candidatus Kerfeldbacteria bacterium RIFCSPHIGHO2_02_FULL_42_14</name>
    <dbReference type="NCBI Taxonomy" id="1798540"/>
    <lineage>
        <taxon>Bacteria</taxon>
        <taxon>Candidatus Kerfeldiibacteriota</taxon>
    </lineage>
</organism>
<dbReference type="InterPro" id="IPR036390">
    <property type="entry name" value="WH_DNA-bd_sf"/>
</dbReference>
<dbReference type="AlphaFoldDB" id="A0A1G2ATL2"/>
<dbReference type="PROSITE" id="PS51197">
    <property type="entry name" value="HTH_RRF2_2"/>
    <property type="match status" value="1"/>
</dbReference>
<dbReference type="InterPro" id="IPR036388">
    <property type="entry name" value="WH-like_DNA-bd_sf"/>
</dbReference>
<dbReference type="SUPFAM" id="SSF46785">
    <property type="entry name" value="Winged helix' DNA-binding domain"/>
    <property type="match status" value="1"/>
</dbReference>